<dbReference type="GO" id="GO:0016706">
    <property type="term" value="F:2-oxoglutarate-dependent dioxygenase activity"/>
    <property type="evidence" value="ECO:0000318"/>
    <property type="project" value="GO_Central"/>
</dbReference>
<keyword evidence="2" id="KW-0223">Dioxygenase</keyword>
<dbReference type="Gramene" id="ERN09535">
    <property type="protein sequence ID" value="ERN09535"/>
    <property type="gene ID" value="AMTR_s00029p00142300"/>
</dbReference>
<dbReference type="OMA" id="PPLMQHY"/>
<evidence type="ECO:0000256" key="1">
    <source>
        <dbReference type="ARBA" id="ARBA00022723"/>
    </source>
</evidence>
<accession>W1PQN9</accession>
<dbReference type="EMBL" id="KI392980">
    <property type="protein sequence ID" value="ERN09535.1"/>
    <property type="molecule type" value="Genomic_DNA"/>
</dbReference>
<dbReference type="eggNOG" id="KOG0143">
    <property type="taxonomic scope" value="Eukaryota"/>
</dbReference>
<dbReference type="KEGG" id="atr:18437688"/>
<evidence type="ECO:0000256" key="4">
    <source>
        <dbReference type="ARBA" id="ARBA00023004"/>
    </source>
</evidence>
<dbReference type="Pfam" id="PF14226">
    <property type="entry name" value="DIOX_N"/>
    <property type="match status" value="1"/>
</dbReference>
<keyword evidence="1 8" id="KW-0479">Metal-binding</keyword>
<protein>
    <recommendedName>
        <fullName evidence="7">gibberellin 2beta-dioxygenase</fullName>
        <ecNumber evidence="7">1.14.11.13</ecNumber>
    </recommendedName>
</protein>
<reference evidence="11" key="1">
    <citation type="journal article" date="2013" name="Science">
        <title>The Amborella genome and the evolution of flowering plants.</title>
        <authorList>
            <consortium name="Amborella Genome Project"/>
        </authorList>
    </citation>
    <scope>NUCLEOTIDE SEQUENCE [LARGE SCALE GENOMIC DNA]</scope>
</reference>
<evidence type="ECO:0000256" key="6">
    <source>
        <dbReference type="ARBA" id="ARBA00061282"/>
    </source>
</evidence>
<evidence type="ECO:0000259" key="9">
    <source>
        <dbReference type="PROSITE" id="PS51471"/>
    </source>
</evidence>
<dbReference type="EC" id="1.14.11.13" evidence="7"/>
<dbReference type="PROSITE" id="PS51471">
    <property type="entry name" value="FE2OG_OXY"/>
    <property type="match status" value="1"/>
</dbReference>
<dbReference type="GO" id="GO:0045543">
    <property type="term" value="F:gibberellin 2-beta-dioxygenase activity"/>
    <property type="evidence" value="ECO:0007669"/>
    <property type="project" value="UniProtKB-EC"/>
</dbReference>
<dbReference type="OrthoDB" id="288590at2759"/>
<dbReference type="InterPro" id="IPR050231">
    <property type="entry name" value="Iron_ascorbate_oxido_reductase"/>
</dbReference>
<evidence type="ECO:0000256" key="8">
    <source>
        <dbReference type="RuleBase" id="RU003682"/>
    </source>
</evidence>
<sequence length="332" mass="37759">MTYTKTGGDPPLIEKYGDLFHESRNCRKEAVEECGLPLIDLQYLSSSDEAERQACISDMATASSEWGFFQVVNHGISDELVERMRKEQRKVFEMAFEKKRSSSSLNDSYRWGGAPNAPSVNHMSWSEAFHVPLSKISDHQDDPPFNSLRLVMKEFAKAMAELALSLSGILARKLGQSPEYFPENCDERTCFLRLNRYPPCPFSPDVCGLVPHTDSDFLTILCQDQVGGLQLMKDSKWVSVKPNSKALIVNIGDLFQAWSNGAYKSVEHRVMTNPTVERHSIAYFLCPSYEAPISTSLQPPLYKKFTFREFRQQVQEDVKKMGYKIGLPRFLL</sequence>
<evidence type="ECO:0000256" key="5">
    <source>
        <dbReference type="ARBA" id="ARBA00052204"/>
    </source>
</evidence>
<dbReference type="FunFam" id="2.60.120.330:FF:000021">
    <property type="entry name" value="Gibberellin 2-beta-dioxygenase 8"/>
    <property type="match status" value="1"/>
</dbReference>
<dbReference type="AlphaFoldDB" id="W1PQN9"/>
<dbReference type="GO" id="GO:0009685">
    <property type="term" value="P:gibberellin metabolic process"/>
    <property type="evidence" value="ECO:0007669"/>
    <property type="project" value="UniProtKB-ARBA"/>
</dbReference>
<dbReference type="PANTHER" id="PTHR47990">
    <property type="entry name" value="2-OXOGLUTARATE (2OG) AND FE(II)-DEPENDENT OXYGENASE SUPERFAMILY PROTEIN-RELATED"/>
    <property type="match status" value="1"/>
</dbReference>
<feature type="domain" description="Fe2OG dioxygenase" evidence="9">
    <location>
        <begin position="188"/>
        <end position="287"/>
    </location>
</feature>
<comment type="catalytic activity">
    <reaction evidence="5">
        <text>gibberellin A1 + 2-oxoglutarate + O2 = gibberellin A8 + succinate + CO2</text>
        <dbReference type="Rhea" id="RHEA:15005"/>
        <dbReference type="ChEBI" id="CHEBI:15379"/>
        <dbReference type="ChEBI" id="CHEBI:16526"/>
        <dbReference type="ChEBI" id="CHEBI:16810"/>
        <dbReference type="ChEBI" id="CHEBI:30031"/>
        <dbReference type="ChEBI" id="CHEBI:58524"/>
        <dbReference type="ChEBI" id="CHEBI:58594"/>
        <dbReference type="EC" id="1.14.11.13"/>
    </reaction>
</comment>
<dbReference type="GO" id="GO:0046872">
    <property type="term" value="F:metal ion binding"/>
    <property type="evidence" value="ECO:0007669"/>
    <property type="project" value="UniProtKB-KW"/>
</dbReference>
<evidence type="ECO:0000256" key="2">
    <source>
        <dbReference type="ARBA" id="ARBA00022964"/>
    </source>
</evidence>
<dbReference type="Pfam" id="PF03171">
    <property type="entry name" value="2OG-FeII_Oxy"/>
    <property type="match status" value="1"/>
</dbReference>
<evidence type="ECO:0000313" key="11">
    <source>
        <dbReference type="Proteomes" id="UP000017836"/>
    </source>
</evidence>
<comment type="similarity">
    <text evidence="6">Belongs to the iron/ascorbate-dependent oxidoreductase family. GA2OX subfamily.</text>
</comment>
<keyword evidence="4 8" id="KW-0408">Iron</keyword>
<organism evidence="10 11">
    <name type="scientific">Amborella trichopoda</name>
    <dbReference type="NCBI Taxonomy" id="13333"/>
    <lineage>
        <taxon>Eukaryota</taxon>
        <taxon>Viridiplantae</taxon>
        <taxon>Streptophyta</taxon>
        <taxon>Embryophyta</taxon>
        <taxon>Tracheophyta</taxon>
        <taxon>Spermatophyta</taxon>
        <taxon>Magnoliopsida</taxon>
        <taxon>Amborellales</taxon>
        <taxon>Amborellaceae</taxon>
        <taxon>Amborella</taxon>
    </lineage>
</organism>
<evidence type="ECO:0000313" key="10">
    <source>
        <dbReference type="EMBL" id="ERN09535.1"/>
    </source>
</evidence>
<dbReference type="HOGENOM" id="CLU_010119_15_1_1"/>
<name>W1PQN9_AMBTC</name>
<keyword evidence="11" id="KW-1185">Reference proteome</keyword>
<dbReference type="Gene3D" id="2.60.120.330">
    <property type="entry name" value="B-lactam Antibiotic, Isopenicillin N Synthase, Chain"/>
    <property type="match status" value="1"/>
</dbReference>
<dbReference type="InterPro" id="IPR027443">
    <property type="entry name" value="IPNS-like_sf"/>
</dbReference>
<proteinExistence type="inferred from homology"/>
<dbReference type="Proteomes" id="UP000017836">
    <property type="component" value="Unassembled WGS sequence"/>
</dbReference>
<keyword evidence="3 8" id="KW-0560">Oxidoreductase</keyword>
<evidence type="ECO:0000256" key="3">
    <source>
        <dbReference type="ARBA" id="ARBA00023002"/>
    </source>
</evidence>
<gene>
    <name evidence="10" type="ORF">AMTR_s00029p00142300</name>
</gene>
<dbReference type="SUPFAM" id="SSF51197">
    <property type="entry name" value="Clavaminate synthase-like"/>
    <property type="match status" value="1"/>
</dbReference>
<dbReference type="STRING" id="13333.W1PQN9"/>
<dbReference type="InterPro" id="IPR005123">
    <property type="entry name" value="Oxoglu/Fe-dep_dioxygenase_dom"/>
</dbReference>
<evidence type="ECO:0000256" key="7">
    <source>
        <dbReference type="ARBA" id="ARBA00066708"/>
    </source>
</evidence>
<dbReference type="InterPro" id="IPR026992">
    <property type="entry name" value="DIOX_N"/>
</dbReference>
<dbReference type="InterPro" id="IPR044861">
    <property type="entry name" value="IPNS-like_FE2OG_OXY"/>
</dbReference>